<name>A0ABW2RAA9_9BURK</name>
<comment type="caution">
    <text evidence="2">The sequence shown here is derived from an EMBL/GenBank/DDBJ whole genome shotgun (WGS) entry which is preliminary data.</text>
</comment>
<evidence type="ECO:0000313" key="3">
    <source>
        <dbReference type="Proteomes" id="UP001596495"/>
    </source>
</evidence>
<accession>A0ABW2RAA9</accession>
<dbReference type="InterPro" id="IPR013078">
    <property type="entry name" value="His_Pase_superF_clade-1"/>
</dbReference>
<dbReference type="Pfam" id="PF00300">
    <property type="entry name" value="His_Phos_1"/>
    <property type="match status" value="1"/>
</dbReference>
<dbReference type="CDD" id="cd07067">
    <property type="entry name" value="HP_PGM_like"/>
    <property type="match status" value="1"/>
</dbReference>
<dbReference type="Gene3D" id="3.40.50.1240">
    <property type="entry name" value="Phosphoglycerate mutase-like"/>
    <property type="match status" value="1"/>
</dbReference>
<protein>
    <submittedName>
        <fullName evidence="2">Histidine phosphatase family protein</fullName>
        <ecNumber evidence="2">3.1.3.-</ecNumber>
    </submittedName>
</protein>
<evidence type="ECO:0000313" key="2">
    <source>
        <dbReference type="EMBL" id="MFC7435039.1"/>
    </source>
</evidence>
<dbReference type="GO" id="GO:0016787">
    <property type="term" value="F:hydrolase activity"/>
    <property type="evidence" value="ECO:0007669"/>
    <property type="project" value="UniProtKB-KW"/>
</dbReference>
<reference evidence="3" key="1">
    <citation type="journal article" date="2019" name="Int. J. Syst. Evol. Microbiol.">
        <title>The Global Catalogue of Microorganisms (GCM) 10K type strain sequencing project: providing services to taxonomists for standard genome sequencing and annotation.</title>
        <authorList>
            <consortium name="The Broad Institute Genomics Platform"/>
            <consortium name="The Broad Institute Genome Sequencing Center for Infectious Disease"/>
            <person name="Wu L."/>
            <person name="Ma J."/>
        </authorList>
    </citation>
    <scope>NUCLEOTIDE SEQUENCE [LARGE SCALE GENOMIC DNA]</scope>
    <source>
        <strain evidence="3">CCUG 54518</strain>
    </source>
</reference>
<dbReference type="SUPFAM" id="SSF53254">
    <property type="entry name" value="Phosphoglycerate mutase-like"/>
    <property type="match status" value="1"/>
</dbReference>
<dbReference type="Proteomes" id="UP001596495">
    <property type="component" value="Unassembled WGS sequence"/>
</dbReference>
<keyword evidence="1 2" id="KW-0378">Hydrolase</keyword>
<dbReference type="PANTHER" id="PTHR46517">
    <property type="entry name" value="FRUCTOSE-2,6-BISPHOSPHATASE TIGAR"/>
    <property type="match status" value="1"/>
</dbReference>
<dbReference type="EC" id="3.1.3.-" evidence="2"/>
<proteinExistence type="predicted"/>
<dbReference type="RefSeq" id="WP_382257109.1">
    <property type="nucleotide sequence ID" value="NZ_JBHTBX010000006.1"/>
</dbReference>
<evidence type="ECO:0000256" key="1">
    <source>
        <dbReference type="ARBA" id="ARBA00022801"/>
    </source>
</evidence>
<dbReference type="EMBL" id="JBHTBX010000006">
    <property type="protein sequence ID" value="MFC7435039.1"/>
    <property type="molecule type" value="Genomic_DNA"/>
</dbReference>
<dbReference type="InterPro" id="IPR029033">
    <property type="entry name" value="His_PPase_superfam"/>
</dbReference>
<keyword evidence="3" id="KW-1185">Reference proteome</keyword>
<dbReference type="PANTHER" id="PTHR46517:SF1">
    <property type="entry name" value="FRUCTOSE-2,6-BISPHOSPHATASE TIGAR"/>
    <property type="match status" value="1"/>
</dbReference>
<gene>
    <name evidence="2" type="ORF">ACFQNJ_11040</name>
</gene>
<dbReference type="InterPro" id="IPR051695">
    <property type="entry name" value="Phosphoglycerate_Mutase"/>
</dbReference>
<sequence>MQVTRILAVRHGETAWNRDTRIQGHTDIDLNDQGRLQARRLALALRDESLAAIYASDLSRARATAQAVADLQGQAVQTHPGLRERRFGRFEGLTWAEIEAQHPEEALAWRKRHPEFAPPGGESLLQLRERIVSTVQALASRHAGEQVMIVAHGGVLDILYRASTRLDLQAPRTWELPNTAVNRLLWSPEGLSLVGWADTTHLQDAGLDEQSA</sequence>
<dbReference type="SMART" id="SM00855">
    <property type="entry name" value="PGAM"/>
    <property type="match status" value="1"/>
</dbReference>
<organism evidence="2 3">
    <name type="scientific">Hydrogenophaga bisanensis</name>
    <dbReference type="NCBI Taxonomy" id="439611"/>
    <lineage>
        <taxon>Bacteria</taxon>
        <taxon>Pseudomonadati</taxon>
        <taxon>Pseudomonadota</taxon>
        <taxon>Betaproteobacteria</taxon>
        <taxon>Burkholderiales</taxon>
        <taxon>Comamonadaceae</taxon>
        <taxon>Hydrogenophaga</taxon>
    </lineage>
</organism>